<dbReference type="OrthoDB" id="1715602at2759"/>
<sequence length="140" mass="15855">MTMQTLKITTTTSQTRRRMRITTREKQGTKHTEDEEDEGEGGNSLDSAFSANKLDDDIFDVLRNQGPPGLDELGDELEHYLCLSIESAHAILCLSMWSRAGFVKTEDQRKVAQLDEMDRDASDLEMDKGWDKIDLGKLSE</sequence>
<proteinExistence type="predicted"/>
<evidence type="ECO:0000313" key="2">
    <source>
        <dbReference type="EMBL" id="PIL26840.1"/>
    </source>
</evidence>
<keyword evidence="3" id="KW-1185">Reference proteome</keyword>
<gene>
    <name evidence="2" type="ORF">GSI_11104</name>
</gene>
<feature type="compositionally biased region" description="Low complexity" evidence="1">
    <location>
        <begin position="1"/>
        <end position="14"/>
    </location>
</feature>
<accession>A0A2G8RZ99</accession>
<evidence type="ECO:0000256" key="1">
    <source>
        <dbReference type="SAM" id="MobiDB-lite"/>
    </source>
</evidence>
<organism evidence="2 3">
    <name type="scientific">Ganoderma sinense ZZ0214-1</name>
    <dbReference type="NCBI Taxonomy" id="1077348"/>
    <lineage>
        <taxon>Eukaryota</taxon>
        <taxon>Fungi</taxon>
        <taxon>Dikarya</taxon>
        <taxon>Basidiomycota</taxon>
        <taxon>Agaricomycotina</taxon>
        <taxon>Agaricomycetes</taxon>
        <taxon>Polyporales</taxon>
        <taxon>Polyporaceae</taxon>
        <taxon>Ganoderma</taxon>
    </lineage>
</organism>
<dbReference type="EMBL" id="AYKW01000036">
    <property type="protein sequence ID" value="PIL26840.1"/>
    <property type="molecule type" value="Genomic_DNA"/>
</dbReference>
<dbReference type="Proteomes" id="UP000230002">
    <property type="component" value="Unassembled WGS sequence"/>
</dbReference>
<reference evidence="2 3" key="1">
    <citation type="journal article" date="2015" name="Sci. Rep.">
        <title>Chromosome-level genome map provides insights into diverse defense mechanisms in the medicinal fungus Ganoderma sinense.</title>
        <authorList>
            <person name="Zhu Y."/>
            <person name="Xu J."/>
            <person name="Sun C."/>
            <person name="Zhou S."/>
            <person name="Xu H."/>
            <person name="Nelson D.R."/>
            <person name="Qian J."/>
            <person name="Song J."/>
            <person name="Luo H."/>
            <person name="Xiang L."/>
            <person name="Li Y."/>
            <person name="Xu Z."/>
            <person name="Ji A."/>
            <person name="Wang L."/>
            <person name="Lu S."/>
            <person name="Hayward A."/>
            <person name="Sun W."/>
            <person name="Li X."/>
            <person name="Schwartz D.C."/>
            <person name="Wang Y."/>
            <person name="Chen S."/>
        </authorList>
    </citation>
    <scope>NUCLEOTIDE SEQUENCE [LARGE SCALE GENOMIC DNA]</scope>
    <source>
        <strain evidence="2 3">ZZ0214-1</strain>
    </source>
</reference>
<feature type="compositionally biased region" description="Basic and acidic residues" evidence="1">
    <location>
        <begin position="22"/>
        <end position="33"/>
    </location>
</feature>
<comment type="caution">
    <text evidence="2">The sequence shown here is derived from an EMBL/GenBank/DDBJ whole genome shotgun (WGS) entry which is preliminary data.</text>
</comment>
<name>A0A2G8RZ99_9APHY</name>
<evidence type="ECO:0000313" key="3">
    <source>
        <dbReference type="Proteomes" id="UP000230002"/>
    </source>
</evidence>
<protein>
    <submittedName>
        <fullName evidence="2">Uncharacterized protein</fullName>
    </submittedName>
</protein>
<feature type="region of interest" description="Disordered" evidence="1">
    <location>
        <begin position="1"/>
        <end position="49"/>
    </location>
</feature>
<dbReference type="AlphaFoldDB" id="A0A2G8RZ99"/>